<dbReference type="InterPro" id="IPR018109">
    <property type="entry name" value="Folylpolyglutamate_synth_CS"/>
</dbReference>
<keyword evidence="13 19" id="KW-0460">Magnesium</keyword>
<evidence type="ECO:0000256" key="2">
    <source>
        <dbReference type="ARBA" id="ARBA00004305"/>
    </source>
</evidence>
<sequence>MTDQLVYQGNVTNETTSDPQNQEWNASRKAYQMCIEKLNSLQPLTRELPEAGVITRSTDVTRVKSMVQYLTRCGVSMEDINRIPIIHVAGTKGKGSVCVFSESVLRKYGLKTGLFTSPHLIEVRERFPIDGKPIDYNKFVRYFSEVFYKLEDSKEEFGQEMPVYKQILCVMGFYVFLKEKVDVAVIEVGLGGQYDVTNFIREPIVTGISSLGLDHVELLGNTIAEIAWHKAGILKPGKPAFTVPRPEDAMKVILDRAKEIGTTVQCVPSFEIYDLGKHPLKLGIPGKYQQANASLVIQLCRKFLETTKNTNDAFRGLRECYWPGRSQRVVRDRVTYYLDGAHTERSIKCCVEWFVEVTREEEARTNGRTAKMLVFNLKSQKYKPSLIRPLLNCGFTGAAFCPSYINDGENPADQSFLANKRHEEFCNSQNIKQKYEDLDAVLRKSFFDGRNTNKFQSLQVAEKGFSDPESSKFSFRDHAKPTKCVALPSISAALRWASAGKDALLDLANIQDSEILGECLVVDRIQVLITGSLYLVGGALQLLDPKLATGIMSYK</sequence>
<evidence type="ECO:0000256" key="15">
    <source>
        <dbReference type="ARBA" id="ARBA00023136"/>
    </source>
</evidence>
<keyword evidence="7 17" id="KW-0554">One-carbon metabolism</keyword>
<feature type="binding site" evidence="18">
    <location>
        <position position="339"/>
    </location>
    <ligand>
        <name>ATP</name>
        <dbReference type="ChEBI" id="CHEBI:30616"/>
    </ligand>
</feature>
<feature type="binding site" evidence="19">
    <location>
        <position position="187"/>
    </location>
    <ligand>
        <name>Mg(2+)</name>
        <dbReference type="ChEBI" id="CHEBI:18420"/>
        <label>1</label>
    </ligand>
</feature>
<evidence type="ECO:0000256" key="8">
    <source>
        <dbReference type="ARBA" id="ARBA00022598"/>
    </source>
</evidence>
<dbReference type="InterPro" id="IPR036615">
    <property type="entry name" value="Mur_ligase_C_dom_sf"/>
</dbReference>
<evidence type="ECO:0000256" key="14">
    <source>
        <dbReference type="ARBA" id="ARBA00023128"/>
    </source>
</evidence>
<gene>
    <name evidence="21" type="ORF">HOLleu_15639</name>
</gene>
<dbReference type="AlphaFoldDB" id="A0A9Q1HA26"/>
<evidence type="ECO:0000256" key="9">
    <source>
        <dbReference type="ARBA" id="ARBA00022723"/>
    </source>
</evidence>
<dbReference type="GO" id="GO:0005524">
    <property type="term" value="F:ATP binding"/>
    <property type="evidence" value="ECO:0007669"/>
    <property type="project" value="UniProtKB-KW"/>
</dbReference>
<dbReference type="InterPro" id="IPR001645">
    <property type="entry name" value="Folylpolyglutamate_synth"/>
</dbReference>
<evidence type="ECO:0000256" key="10">
    <source>
        <dbReference type="ARBA" id="ARBA00022741"/>
    </source>
</evidence>
<comment type="subcellular location">
    <subcellularLocation>
        <location evidence="3">Cytoplasm</location>
    </subcellularLocation>
    <subcellularLocation>
        <location evidence="1">Mitochondrion inner membrane</location>
    </subcellularLocation>
    <subcellularLocation>
        <location evidence="2">Mitochondrion matrix</location>
    </subcellularLocation>
</comment>
<dbReference type="GO" id="GO:0005743">
    <property type="term" value="C:mitochondrial inner membrane"/>
    <property type="evidence" value="ECO:0007669"/>
    <property type="project" value="UniProtKB-SubCell"/>
</dbReference>
<comment type="function">
    <text evidence="17">Catalyzes conversion of folates to polyglutamate derivatives allowing concentration of folate compounds in the cell and the intracellular retention of these cofactors, which are important substrates for most of the folate-dependent enzymes that are involved in one-carbon transfer reactions involved in purine, pyrimidine and amino acid synthesis.</text>
</comment>
<keyword evidence="14" id="KW-0496">Mitochondrion</keyword>
<feature type="binding site" evidence="19">
    <location>
        <position position="215"/>
    </location>
    <ligand>
        <name>Mg(2+)</name>
        <dbReference type="ChEBI" id="CHEBI:18420"/>
        <label>1</label>
    </ligand>
</feature>
<comment type="cofactor">
    <cofactor evidence="17">
        <name>a monovalent cation</name>
        <dbReference type="ChEBI" id="CHEBI:60242"/>
    </cofactor>
    <text evidence="17">A monovalent cation.</text>
</comment>
<dbReference type="SUPFAM" id="SSF53244">
    <property type="entry name" value="MurD-like peptide ligases, peptide-binding domain"/>
    <property type="match status" value="1"/>
</dbReference>
<evidence type="ECO:0000256" key="18">
    <source>
        <dbReference type="PIRSR" id="PIRSR038895-1"/>
    </source>
</evidence>
<keyword evidence="11" id="KW-0999">Mitochondrion inner membrane</keyword>
<evidence type="ECO:0000256" key="17">
    <source>
        <dbReference type="PIRNR" id="PIRNR038895"/>
    </source>
</evidence>
<evidence type="ECO:0000256" key="11">
    <source>
        <dbReference type="ARBA" id="ARBA00022792"/>
    </source>
</evidence>
<dbReference type="OrthoDB" id="5212574at2759"/>
<evidence type="ECO:0000256" key="16">
    <source>
        <dbReference type="ARBA" id="ARBA00047493"/>
    </source>
</evidence>
<dbReference type="GO" id="GO:0006730">
    <property type="term" value="P:one-carbon metabolic process"/>
    <property type="evidence" value="ECO:0007669"/>
    <property type="project" value="UniProtKB-KW"/>
</dbReference>
<dbReference type="EMBL" id="JAIZAY010000007">
    <property type="protein sequence ID" value="KAJ8038265.1"/>
    <property type="molecule type" value="Genomic_DNA"/>
</dbReference>
<reference evidence="21" key="1">
    <citation type="submission" date="2021-10" db="EMBL/GenBank/DDBJ databases">
        <title>Tropical sea cucumber genome reveals ecological adaptation and Cuvierian tubules defense mechanism.</title>
        <authorList>
            <person name="Chen T."/>
        </authorList>
    </citation>
    <scope>NUCLEOTIDE SEQUENCE</scope>
    <source>
        <strain evidence="21">Nanhai2018</strain>
        <tissue evidence="21">Muscle</tissue>
    </source>
</reference>
<evidence type="ECO:0000256" key="3">
    <source>
        <dbReference type="ARBA" id="ARBA00004496"/>
    </source>
</evidence>
<dbReference type="Gene3D" id="3.40.1190.10">
    <property type="entry name" value="Mur-like, catalytic domain"/>
    <property type="match status" value="1"/>
</dbReference>
<comment type="pathway">
    <text evidence="4 17">Cofactor biosynthesis; tetrahydrofolylpolyglutamate biosynthesis.</text>
</comment>
<keyword evidence="22" id="KW-1185">Reference proteome</keyword>
<organism evidence="21 22">
    <name type="scientific">Holothuria leucospilota</name>
    <name type="common">Black long sea cucumber</name>
    <name type="synonym">Mertensiothuria leucospilota</name>
    <dbReference type="NCBI Taxonomy" id="206669"/>
    <lineage>
        <taxon>Eukaryota</taxon>
        <taxon>Metazoa</taxon>
        <taxon>Echinodermata</taxon>
        <taxon>Eleutherozoa</taxon>
        <taxon>Echinozoa</taxon>
        <taxon>Holothuroidea</taxon>
        <taxon>Aspidochirotacea</taxon>
        <taxon>Aspidochirotida</taxon>
        <taxon>Holothuriidae</taxon>
        <taxon>Holothuria</taxon>
    </lineage>
</organism>
<keyword evidence="10 18" id="KW-0547">Nucleotide-binding</keyword>
<dbReference type="InterPro" id="IPR023600">
    <property type="entry name" value="Folylpolyglutamate_synth_euk"/>
</dbReference>
<evidence type="ECO:0000313" key="21">
    <source>
        <dbReference type="EMBL" id="KAJ8038265.1"/>
    </source>
</evidence>
<dbReference type="PANTHER" id="PTHR11136">
    <property type="entry name" value="FOLYLPOLYGLUTAMATE SYNTHASE-RELATED"/>
    <property type="match status" value="1"/>
</dbReference>
<evidence type="ECO:0000256" key="1">
    <source>
        <dbReference type="ARBA" id="ARBA00004273"/>
    </source>
</evidence>
<feature type="region of interest" description="Disordered" evidence="20">
    <location>
        <begin position="1"/>
        <end position="23"/>
    </location>
</feature>
<keyword evidence="9 19" id="KW-0479">Metal-binding</keyword>
<dbReference type="GO" id="GO:0046872">
    <property type="term" value="F:metal ion binding"/>
    <property type="evidence" value="ECO:0007669"/>
    <property type="project" value="UniProtKB-KW"/>
</dbReference>
<keyword evidence="15" id="KW-0472">Membrane</keyword>
<comment type="caution">
    <text evidence="21">The sequence shown here is derived from an EMBL/GenBank/DDBJ whole genome shotgun (WGS) entry which is preliminary data.</text>
</comment>
<evidence type="ECO:0000256" key="7">
    <source>
        <dbReference type="ARBA" id="ARBA00022563"/>
    </source>
</evidence>
<name>A0A9Q1HA26_HOLLE</name>
<comment type="catalytic activity">
    <reaction evidence="16 17">
        <text>(6S)-5,6,7,8-tetrahydrofolyl-(gamma-L-Glu)(n) + L-glutamate + ATP = (6S)-5,6,7,8-tetrahydrofolyl-(gamma-L-Glu)(n+1) + ADP + phosphate + H(+)</text>
        <dbReference type="Rhea" id="RHEA:10580"/>
        <dbReference type="Rhea" id="RHEA-COMP:14738"/>
        <dbReference type="Rhea" id="RHEA-COMP:14740"/>
        <dbReference type="ChEBI" id="CHEBI:15378"/>
        <dbReference type="ChEBI" id="CHEBI:29985"/>
        <dbReference type="ChEBI" id="CHEBI:30616"/>
        <dbReference type="ChEBI" id="CHEBI:43474"/>
        <dbReference type="ChEBI" id="CHEBI:141005"/>
        <dbReference type="ChEBI" id="CHEBI:456216"/>
        <dbReference type="EC" id="6.3.2.17"/>
    </reaction>
</comment>
<keyword evidence="8 17" id="KW-0436">Ligase</keyword>
<evidence type="ECO:0000256" key="12">
    <source>
        <dbReference type="ARBA" id="ARBA00022840"/>
    </source>
</evidence>
<keyword evidence="6" id="KW-0963">Cytoplasm</keyword>
<protein>
    <recommendedName>
        <fullName evidence="17">Folylpolyglutamate synthase</fullName>
        <ecNumber evidence="17">6.3.2.17</ecNumber>
    </recommendedName>
    <alternativeName>
        <fullName evidence="17">Folylpoly-gamma-glutamate synthetase</fullName>
    </alternativeName>
    <alternativeName>
        <fullName evidence="17">Tetrahydrofolylpolyglutamate synthase</fullName>
    </alternativeName>
</protein>
<dbReference type="GO" id="GO:0005829">
    <property type="term" value="C:cytosol"/>
    <property type="evidence" value="ECO:0007669"/>
    <property type="project" value="TreeGrafter"/>
</dbReference>
<comment type="similarity">
    <text evidence="5 17">Belongs to the folylpolyglutamate synthase family.</text>
</comment>
<evidence type="ECO:0000256" key="13">
    <source>
        <dbReference type="ARBA" id="ARBA00022842"/>
    </source>
</evidence>
<dbReference type="PROSITE" id="PS01011">
    <property type="entry name" value="FOLYLPOLYGLU_SYNT_1"/>
    <property type="match status" value="1"/>
</dbReference>
<feature type="binding site" evidence="19">
    <location>
        <position position="117"/>
    </location>
    <ligand>
        <name>Mg(2+)</name>
        <dbReference type="ChEBI" id="CHEBI:18420"/>
        <label>1</label>
    </ligand>
</feature>
<evidence type="ECO:0000256" key="6">
    <source>
        <dbReference type="ARBA" id="ARBA00022490"/>
    </source>
</evidence>
<dbReference type="EC" id="6.3.2.17" evidence="17"/>
<proteinExistence type="inferred from homology"/>
<dbReference type="GO" id="GO:0005759">
    <property type="term" value="C:mitochondrial matrix"/>
    <property type="evidence" value="ECO:0007669"/>
    <property type="project" value="UniProtKB-SubCell"/>
</dbReference>
<dbReference type="NCBIfam" id="TIGR01499">
    <property type="entry name" value="folC"/>
    <property type="match status" value="1"/>
</dbReference>
<evidence type="ECO:0000256" key="4">
    <source>
        <dbReference type="ARBA" id="ARBA00005150"/>
    </source>
</evidence>
<accession>A0A9Q1HA26</accession>
<dbReference type="InterPro" id="IPR036565">
    <property type="entry name" value="Mur-like_cat_sf"/>
</dbReference>
<evidence type="ECO:0000313" key="22">
    <source>
        <dbReference type="Proteomes" id="UP001152320"/>
    </source>
</evidence>
<dbReference type="GO" id="GO:0004326">
    <property type="term" value="F:tetrahydrofolylpolyglutamate synthase activity"/>
    <property type="evidence" value="ECO:0007669"/>
    <property type="project" value="UniProtKB-EC"/>
</dbReference>
<feature type="binding site" evidence="18">
    <location>
        <position position="325"/>
    </location>
    <ligand>
        <name>ATP</name>
        <dbReference type="ChEBI" id="CHEBI:30616"/>
    </ligand>
</feature>
<evidence type="ECO:0000256" key="19">
    <source>
        <dbReference type="PIRSR" id="PIRSR038895-2"/>
    </source>
</evidence>
<dbReference type="Gene3D" id="3.90.190.20">
    <property type="entry name" value="Mur ligase, C-terminal domain"/>
    <property type="match status" value="1"/>
</dbReference>
<keyword evidence="12 18" id="KW-0067">ATP-binding</keyword>
<evidence type="ECO:0000256" key="20">
    <source>
        <dbReference type="SAM" id="MobiDB-lite"/>
    </source>
</evidence>
<dbReference type="Proteomes" id="UP001152320">
    <property type="component" value="Chromosome 7"/>
</dbReference>
<dbReference type="PANTHER" id="PTHR11136:SF5">
    <property type="entry name" value="FOLYLPOLYGLUTAMATE SYNTHASE, MITOCHONDRIAL"/>
    <property type="match status" value="1"/>
</dbReference>
<dbReference type="SUPFAM" id="SSF53623">
    <property type="entry name" value="MurD-like peptide ligases, catalytic domain"/>
    <property type="match status" value="1"/>
</dbReference>
<dbReference type="PIRSF" id="PIRSF038895">
    <property type="entry name" value="FPGS"/>
    <property type="match status" value="1"/>
</dbReference>
<evidence type="ECO:0000256" key="5">
    <source>
        <dbReference type="ARBA" id="ARBA00008276"/>
    </source>
</evidence>